<protein>
    <submittedName>
        <fullName evidence="2">Uncharacterized protein</fullName>
    </submittedName>
</protein>
<reference evidence="2 3" key="1">
    <citation type="submission" date="2016-08" db="EMBL/GenBank/DDBJ databases">
        <title>Genome sequence of Clavibacter michiganensis spp. strain CASJ009.</title>
        <authorList>
            <person name="Thapa S.P."/>
            <person name="Coaker G."/>
        </authorList>
    </citation>
    <scope>NUCLEOTIDE SEQUENCE [LARGE SCALE GENOMIC DNA]</scope>
    <source>
        <strain evidence="2">CASJ009</strain>
    </source>
</reference>
<evidence type="ECO:0000313" key="3">
    <source>
        <dbReference type="Proteomes" id="UP000195106"/>
    </source>
</evidence>
<dbReference type="AlphaFoldDB" id="A0A251XV53"/>
<evidence type="ECO:0000313" key="2">
    <source>
        <dbReference type="EMBL" id="OUE09365.1"/>
    </source>
</evidence>
<accession>A0A251XV53</accession>
<gene>
    <name evidence="2" type="ORF">CMsap09_10515</name>
</gene>
<name>A0A251XV53_9MICO</name>
<dbReference type="EMBL" id="MDHJ01000001">
    <property type="protein sequence ID" value="OUE09365.1"/>
    <property type="molecule type" value="Genomic_DNA"/>
</dbReference>
<evidence type="ECO:0000256" key="1">
    <source>
        <dbReference type="SAM" id="MobiDB-lite"/>
    </source>
</evidence>
<organism evidence="2 3">
    <name type="scientific">Clavibacter michiganensis</name>
    <dbReference type="NCBI Taxonomy" id="28447"/>
    <lineage>
        <taxon>Bacteria</taxon>
        <taxon>Bacillati</taxon>
        <taxon>Actinomycetota</taxon>
        <taxon>Actinomycetes</taxon>
        <taxon>Micrococcales</taxon>
        <taxon>Microbacteriaceae</taxon>
        <taxon>Clavibacter</taxon>
    </lineage>
</organism>
<proteinExistence type="predicted"/>
<dbReference type="Proteomes" id="UP000195106">
    <property type="component" value="Unassembled WGS sequence"/>
</dbReference>
<sequence length="107" mass="11312">MASSGSTPRPTSTAYAPAALIALCRPGTRSAARRDTPSWVSVKATGPSVTMSEIRTSADRSWPKVTMRPSMRAVTRRAPGSSLEMTTSSEAALAKRTKASSKASWEP</sequence>
<comment type="caution">
    <text evidence="2">The sequence shown here is derived from an EMBL/GenBank/DDBJ whole genome shotgun (WGS) entry which is preliminary data.</text>
</comment>
<feature type="region of interest" description="Disordered" evidence="1">
    <location>
        <begin position="59"/>
        <end position="107"/>
    </location>
</feature>